<dbReference type="Proteomes" id="UP000294299">
    <property type="component" value="Chromosome NFRAN"/>
</dbReference>
<accession>A0A484ID10</accession>
<feature type="region of interest" description="Disordered" evidence="1">
    <location>
        <begin position="1"/>
        <end position="29"/>
    </location>
</feature>
<dbReference type="AlphaFoldDB" id="A0A484ID10"/>
<dbReference type="GeneID" id="39421589"/>
<keyword evidence="3" id="KW-1185">Reference proteome</keyword>
<protein>
    <submittedName>
        <fullName evidence="2">Uncharacterized protein</fullName>
    </submittedName>
</protein>
<dbReference type="EMBL" id="LR216287">
    <property type="protein sequence ID" value="VFJ14696.1"/>
    <property type="molecule type" value="Genomic_DNA"/>
</dbReference>
<evidence type="ECO:0000256" key="1">
    <source>
        <dbReference type="SAM" id="MobiDB-lite"/>
    </source>
</evidence>
<reference evidence="2 3" key="1">
    <citation type="submission" date="2019-02" db="EMBL/GenBank/DDBJ databases">
        <authorList>
            <person name="Lehtovirta-Morley E L."/>
        </authorList>
    </citation>
    <scope>NUCLEOTIDE SEQUENCE [LARGE SCALE GENOMIC DNA]</scope>
    <source>
        <strain evidence="2">NFRAN1</strain>
    </source>
</reference>
<dbReference type="RefSeq" id="WP_134484831.1">
    <property type="nucleotide sequence ID" value="NZ_LR216287.1"/>
</dbReference>
<proteinExistence type="predicted"/>
<evidence type="ECO:0000313" key="3">
    <source>
        <dbReference type="Proteomes" id="UP000294299"/>
    </source>
</evidence>
<gene>
    <name evidence="2" type="ORF">NFRAN_2374</name>
</gene>
<sequence length="62" mass="6868">MFSFTSHSYGHFSQDSAQQVNQLSDNTSSENMQLFSSAILNTSSTNTTIDKESAKPIYEEKG</sequence>
<organism evidence="2 3">
    <name type="scientific">Candidatus Nitrosocosmicus franklandianus</name>
    <dbReference type="NCBI Taxonomy" id="1798806"/>
    <lineage>
        <taxon>Archaea</taxon>
        <taxon>Nitrososphaerota</taxon>
        <taxon>Nitrososphaeria</taxon>
        <taxon>Nitrososphaerales</taxon>
        <taxon>Nitrososphaeraceae</taxon>
        <taxon>Candidatus Nitrosocosmicus</taxon>
    </lineage>
</organism>
<dbReference type="KEGG" id="nfn:NFRAN_2374"/>
<evidence type="ECO:0000313" key="2">
    <source>
        <dbReference type="EMBL" id="VFJ14696.1"/>
    </source>
</evidence>
<name>A0A484ID10_9ARCH</name>